<feature type="compositionally biased region" description="Gly residues" evidence="1">
    <location>
        <begin position="272"/>
        <end position="281"/>
    </location>
</feature>
<protein>
    <recommendedName>
        <fullName evidence="5">Dockerin domain-containing protein</fullName>
    </recommendedName>
</protein>
<keyword evidence="4" id="KW-1185">Reference proteome</keyword>
<evidence type="ECO:0000313" key="3">
    <source>
        <dbReference type="EMBL" id="QDT73547.1"/>
    </source>
</evidence>
<dbReference type="Gene3D" id="1.10.1330.10">
    <property type="entry name" value="Dockerin domain"/>
    <property type="match status" value="1"/>
</dbReference>
<organism evidence="3 4">
    <name type="scientific">Lacipirellula limnantheis</name>
    <dbReference type="NCBI Taxonomy" id="2528024"/>
    <lineage>
        <taxon>Bacteria</taxon>
        <taxon>Pseudomonadati</taxon>
        <taxon>Planctomycetota</taxon>
        <taxon>Planctomycetia</taxon>
        <taxon>Pirellulales</taxon>
        <taxon>Lacipirellulaceae</taxon>
        <taxon>Lacipirellula</taxon>
    </lineage>
</organism>
<feature type="compositionally biased region" description="Gly residues" evidence="1">
    <location>
        <begin position="347"/>
        <end position="357"/>
    </location>
</feature>
<dbReference type="RefSeq" id="WP_168206882.1">
    <property type="nucleotide sequence ID" value="NZ_CP036339.1"/>
</dbReference>
<dbReference type="EMBL" id="CP036339">
    <property type="protein sequence ID" value="QDT73547.1"/>
    <property type="molecule type" value="Genomic_DNA"/>
</dbReference>
<evidence type="ECO:0000256" key="2">
    <source>
        <dbReference type="SAM" id="Phobius"/>
    </source>
</evidence>
<dbReference type="Gene3D" id="2.60.40.10">
    <property type="entry name" value="Immunoglobulins"/>
    <property type="match status" value="1"/>
</dbReference>
<keyword evidence="2" id="KW-0812">Transmembrane</keyword>
<proteinExistence type="predicted"/>
<sequence>MTTNEVSVSDCVRKFVAMPRLVHRALPIGLLILAAVFSLAATICCAAPLNLVLDTGFNTPLPSRITANGAPTMVVSFNIPEATINGVTIRFQGFDTITPIVTDPFATGFTANGLVAKFIVLGDLTLNSDQKIFGIGFQLAKLEVANNATLAAGSVIDVSGEGRASGAGGGAGGSASPSVMSGYSPASATSAVGGWGGGTAFANGINGTNGATSTGQQYRQNGTGAFVNPGTPEYAALFGSSAGGAGQIGSGNVGVGAGGVAGAYTSAYAAQGGGGPGGPAGQGSSQFGGPAPGVTGGTGGTGGGGPQGMSGANASAIQEQLNPTAVYLHGGNGGGAGATGGVGLPGGGGGGGGGGGASSDQFGPRSSGGTGGLGGIGGLGGQAGAGGVGGGGGGGIQLLVRGTLNYGGLTTAVGGNGSLGQAGGLGAAGTAGAAGQSTGNLGGNGGAGGAGGAGGQGGVGGNGMGGSGGVIQIVSSNLAYTGSTTTTGGLAGDGVTRSANGATYIHAYSGPSAGLSNSAYFGARAAGDNPYRSHSGTSTVGGAPVGKFANVPAIVGGAAPYGMLVGAPFGSVASGVQAFGGGAAPPPAPGHMRVGAVTRVNASWLAAQYGMSAFNGNNQELLLYSAFGGDLKNPALMSVDQSHSPLFGDVIPSGPVRLRAGNGYLNDPTLTSGAVAPTDMANLPNLSTFAMYASGTQNVTASFSPYGTPRTFSGTPTVGTLGSPGASTVFLEDNGFLYLGILGSSATTGRGTGAIVEEDASGEYGVGLAAFDVRAGGNASVHGYAQGIGNAGTQTSGEMKLRTLQPPPINLGEPGPLYVQSSQSFSQIDVGEEWNSAAVPLYTKNLPLGTRQRVADVIYAPDYDDNVRSISIPIDANIFGPSPQLAGAGTSGMEYIAPGAQVGSTSMGTFSLTNADILSPINSIWRSSIQQSPQLIRLSVLSMQLDDPSGAFSVSGLPSSFVLNGNQSQSINVGFHPTTPGMHEAHLTLLTDVNAEVGQAGDTLTITLRAIGLMENADFNMDGIIDGGDLLIWQRNFGTGTGLATGDANSDGLVNSADLDIWRQQFGSSPGPLTAVPEPASLASLIGCIFLIGFRSGRRV</sequence>
<reference evidence="3 4" key="1">
    <citation type="submission" date="2019-02" db="EMBL/GenBank/DDBJ databases">
        <title>Deep-cultivation of Planctomycetes and their phenomic and genomic characterization uncovers novel biology.</title>
        <authorList>
            <person name="Wiegand S."/>
            <person name="Jogler M."/>
            <person name="Boedeker C."/>
            <person name="Pinto D."/>
            <person name="Vollmers J."/>
            <person name="Rivas-Marin E."/>
            <person name="Kohn T."/>
            <person name="Peeters S.H."/>
            <person name="Heuer A."/>
            <person name="Rast P."/>
            <person name="Oberbeckmann S."/>
            <person name="Bunk B."/>
            <person name="Jeske O."/>
            <person name="Meyerdierks A."/>
            <person name="Storesund J.E."/>
            <person name="Kallscheuer N."/>
            <person name="Luecker S."/>
            <person name="Lage O.M."/>
            <person name="Pohl T."/>
            <person name="Merkel B.J."/>
            <person name="Hornburger P."/>
            <person name="Mueller R.-W."/>
            <person name="Bruemmer F."/>
            <person name="Labrenz M."/>
            <person name="Spormann A.M."/>
            <person name="Op den Camp H."/>
            <person name="Overmann J."/>
            <person name="Amann R."/>
            <person name="Jetten M.S.M."/>
            <person name="Mascher T."/>
            <person name="Medema M.H."/>
            <person name="Devos D.P."/>
            <person name="Kaster A.-K."/>
            <person name="Ovreas L."/>
            <person name="Rohde M."/>
            <person name="Galperin M.Y."/>
            <person name="Jogler C."/>
        </authorList>
    </citation>
    <scope>NUCLEOTIDE SEQUENCE [LARGE SCALE GENOMIC DNA]</scope>
    <source>
        <strain evidence="3 4">I41</strain>
    </source>
</reference>
<evidence type="ECO:0000313" key="4">
    <source>
        <dbReference type="Proteomes" id="UP000317909"/>
    </source>
</evidence>
<dbReference type="Proteomes" id="UP000317909">
    <property type="component" value="Chromosome"/>
</dbReference>
<feature type="region of interest" description="Disordered" evidence="1">
    <location>
        <begin position="347"/>
        <end position="374"/>
    </location>
</feature>
<evidence type="ECO:0008006" key="5">
    <source>
        <dbReference type="Google" id="ProtNLM"/>
    </source>
</evidence>
<feature type="transmembrane region" description="Helical" evidence="2">
    <location>
        <begin position="28"/>
        <end position="53"/>
    </location>
</feature>
<keyword evidence="2" id="KW-1133">Transmembrane helix</keyword>
<feature type="compositionally biased region" description="Gly residues" evidence="1">
    <location>
        <begin position="290"/>
        <end position="308"/>
    </location>
</feature>
<gene>
    <name evidence="3" type="ORF">I41_27360</name>
</gene>
<name>A0A517TYU4_9BACT</name>
<keyword evidence="2" id="KW-0472">Membrane</keyword>
<dbReference type="InterPro" id="IPR013783">
    <property type="entry name" value="Ig-like_fold"/>
</dbReference>
<dbReference type="PROSITE" id="PS00018">
    <property type="entry name" value="EF_HAND_1"/>
    <property type="match status" value="1"/>
</dbReference>
<dbReference type="GO" id="GO:0000272">
    <property type="term" value="P:polysaccharide catabolic process"/>
    <property type="evidence" value="ECO:0007669"/>
    <property type="project" value="InterPro"/>
</dbReference>
<dbReference type="KEGG" id="llh:I41_27360"/>
<accession>A0A517TYU4</accession>
<dbReference type="InterPro" id="IPR018247">
    <property type="entry name" value="EF_Hand_1_Ca_BS"/>
</dbReference>
<evidence type="ECO:0000256" key="1">
    <source>
        <dbReference type="SAM" id="MobiDB-lite"/>
    </source>
</evidence>
<dbReference type="AlphaFoldDB" id="A0A517TYU4"/>
<dbReference type="InterPro" id="IPR036439">
    <property type="entry name" value="Dockerin_dom_sf"/>
</dbReference>
<feature type="region of interest" description="Disordered" evidence="1">
    <location>
        <begin position="272"/>
        <end position="312"/>
    </location>
</feature>